<dbReference type="GO" id="GO:0016020">
    <property type="term" value="C:membrane"/>
    <property type="evidence" value="ECO:0007669"/>
    <property type="project" value="TreeGrafter"/>
</dbReference>
<evidence type="ECO:0000259" key="8">
    <source>
        <dbReference type="Pfam" id="PF01433"/>
    </source>
</evidence>
<dbReference type="Pfam" id="PF01433">
    <property type="entry name" value="Peptidase_M1"/>
    <property type="match status" value="1"/>
</dbReference>
<reference evidence="10" key="1">
    <citation type="submission" date="2014-03" db="EMBL/GenBank/DDBJ databases">
        <title>The Genome Sequence of Puccinia striiformis f. sp. tritici PST-78.</title>
        <authorList>
            <consortium name="The Broad Institute Genome Sequencing Platform"/>
            <person name="Cuomo C."/>
            <person name="Hulbert S."/>
            <person name="Chen X."/>
            <person name="Walker B."/>
            <person name="Young S.K."/>
            <person name="Zeng Q."/>
            <person name="Gargeya S."/>
            <person name="Fitzgerald M."/>
            <person name="Haas B."/>
            <person name="Abouelleil A."/>
            <person name="Alvarado L."/>
            <person name="Arachchi H.M."/>
            <person name="Berlin A.M."/>
            <person name="Chapman S.B."/>
            <person name="Goldberg J."/>
            <person name="Griggs A."/>
            <person name="Gujja S."/>
            <person name="Hansen M."/>
            <person name="Howarth C."/>
            <person name="Imamovic A."/>
            <person name="Larimer J."/>
            <person name="McCowan C."/>
            <person name="Montmayeur A."/>
            <person name="Murphy C."/>
            <person name="Neiman D."/>
            <person name="Pearson M."/>
            <person name="Priest M."/>
            <person name="Roberts A."/>
            <person name="Saif S."/>
            <person name="Shea T."/>
            <person name="Sisk P."/>
            <person name="Sykes S."/>
            <person name="Wortman J."/>
            <person name="Nusbaum C."/>
            <person name="Birren B."/>
        </authorList>
    </citation>
    <scope>NUCLEOTIDE SEQUENCE [LARGE SCALE GENOMIC DNA]</scope>
    <source>
        <strain evidence="10">race PST-78</strain>
    </source>
</reference>
<dbReference type="Gene3D" id="1.10.390.10">
    <property type="entry name" value="Neutral Protease Domain 2"/>
    <property type="match status" value="1"/>
</dbReference>
<dbReference type="AlphaFoldDB" id="A0A0L0UJF2"/>
<dbReference type="SUPFAM" id="SSF55486">
    <property type="entry name" value="Metalloproteases ('zincins'), catalytic domain"/>
    <property type="match status" value="1"/>
</dbReference>
<evidence type="ECO:0000313" key="9">
    <source>
        <dbReference type="EMBL" id="KNE87227.1"/>
    </source>
</evidence>
<dbReference type="GO" id="GO:0042277">
    <property type="term" value="F:peptide binding"/>
    <property type="evidence" value="ECO:0007669"/>
    <property type="project" value="TreeGrafter"/>
</dbReference>
<comment type="similarity">
    <text evidence="2">Belongs to the peptidase M1 family.</text>
</comment>
<keyword evidence="10" id="KW-1185">Reference proteome</keyword>
<evidence type="ECO:0000256" key="7">
    <source>
        <dbReference type="ARBA" id="ARBA00023049"/>
    </source>
</evidence>
<dbReference type="GO" id="GO:0005615">
    <property type="term" value="C:extracellular space"/>
    <property type="evidence" value="ECO:0007669"/>
    <property type="project" value="TreeGrafter"/>
</dbReference>
<feature type="non-terminal residue" evidence="9">
    <location>
        <position position="55"/>
    </location>
</feature>
<evidence type="ECO:0000256" key="1">
    <source>
        <dbReference type="ARBA" id="ARBA00001947"/>
    </source>
</evidence>
<keyword evidence="3" id="KW-0645">Protease</keyword>
<keyword evidence="7" id="KW-0482">Metalloprotease</keyword>
<evidence type="ECO:0000313" key="10">
    <source>
        <dbReference type="Proteomes" id="UP000054564"/>
    </source>
</evidence>
<gene>
    <name evidence="9" type="ORF">PSTG_19392</name>
</gene>
<dbReference type="GO" id="GO:0008270">
    <property type="term" value="F:zinc ion binding"/>
    <property type="evidence" value="ECO:0007669"/>
    <property type="project" value="InterPro"/>
</dbReference>
<evidence type="ECO:0000256" key="5">
    <source>
        <dbReference type="ARBA" id="ARBA00022801"/>
    </source>
</evidence>
<comment type="caution">
    <text evidence="9">The sequence shown here is derived from an EMBL/GenBank/DDBJ whole genome shotgun (WGS) entry which is preliminary data.</text>
</comment>
<dbReference type="GO" id="GO:0070006">
    <property type="term" value="F:metalloaminopeptidase activity"/>
    <property type="evidence" value="ECO:0007669"/>
    <property type="project" value="TreeGrafter"/>
</dbReference>
<dbReference type="STRING" id="1165861.A0A0L0UJF2"/>
<dbReference type="PANTHER" id="PTHR11533">
    <property type="entry name" value="PROTEASE M1 ZINC METALLOPROTEASE"/>
    <property type="match status" value="1"/>
</dbReference>
<organism evidence="9 10">
    <name type="scientific">Puccinia striiformis f. sp. tritici PST-78</name>
    <dbReference type="NCBI Taxonomy" id="1165861"/>
    <lineage>
        <taxon>Eukaryota</taxon>
        <taxon>Fungi</taxon>
        <taxon>Dikarya</taxon>
        <taxon>Basidiomycota</taxon>
        <taxon>Pucciniomycotina</taxon>
        <taxon>Pucciniomycetes</taxon>
        <taxon>Pucciniales</taxon>
        <taxon>Pucciniaceae</taxon>
        <taxon>Puccinia</taxon>
    </lineage>
</organism>
<dbReference type="GO" id="GO:0043171">
    <property type="term" value="P:peptide catabolic process"/>
    <property type="evidence" value="ECO:0007669"/>
    <property type="project" value="TreeGrafter"/>
</dbReference>
<keyword evidence="6" id="KW-0862">Zinc</keyword>
<dbReference type="PANTHER" id="PTHR11533:SF294">
    <property type="entry name" value="THYROTROPIN-RELEASING HORMONE-DEGRADING ECTOENZYME"/>
    <property type="match status" value="1"/>
</dbReference>
<evidence type="ECO:0000256" key="3">
    <source>
        <dbReference type="ARBA" id="ARBA00022670"/>
    </source>
</evidence>
<proteinExistence type="inferred from homology"/>
<accession>A0A0L0UJF2</accession>
<dbReference type="GO" id="GO:0006508">
    <property type="term" value="P:proteolysis"/>
    <property type="evidence" value="ECO:0007669"/>
    <property type="project" value="UniProtKB-KW"/>
</dbReference>
<evidence type="ECO:0000256" key="2">
    <source>
        <dbReference type="ARBA" id="ARBA00010136"/>
    </source>
</evidence>
<dbReference type="PRINTS" id="PR00756">
    <property type="entry name" value="ALADIPTASE"/>
</dbReference>
<comment type="cofactor">
    <cofactor evidence="1">
        <name>Zn(2+)</name>
        <dbReference type="ChEBI" id="CHEBI:29105"/>
    </cofactor>
</comment>
<feature type="domain" description="Peptidase M1 membrane alanine aminopeptidase" evidence="8">
    <location>
        <begin position="1"/>
        <end position="54"/>
    </location>
</feature>
<dbReference type="InterPro" id="IPR014782">
    <property type="entry name" value="Peptidase_M1_dom"/>
</dbReference>
<evidence type="ECO:0000256" key="6">
    <source>
        <dbReference type="ARBA" id="ARBA00022833"/>
    </source>
</evidence>
<evidence type="ECO:0000256" key="4">
    <source>
        <dbReference type="ARBA" id="ARBA00022723"/>
    </source>
</evidence>
<dbReference type="GO" id="GO:0005737">
    <property type="term" value="C:cytoplasm"/>
    <property type="evidence" value="ECO:0007669"/>
    <property type="project" value="TreeGrafter"/>
</dbReference>
<protein>
    <recommendedName>
        <fullName evidence="8">Peptidase M1 membrane alanine aminopeptidase domain-containing protein</fullName>
    </recommendedName>
</protein>
<name>A0A0L0UJF2_9BASI</name>
<dbReference type="Proteomes" id="UP000054564">
    <property type="component" value="Unassembled WGS sequence"/>
</dbReference>
<sequence length="55" mass="6323">MLYETGVSATTNKQRVASVVGHELAHQWFGNLVTPSWWSDIWLNEGFASYMEYLT</sequence>
<dbReference type="InterPro" id="IPR050344">
    <property type="entry name" value="Peptidase_M1_aminopeptidases"/>
</dbReference>
<keyword evidence="4" id="KW-0479">Metal-binding</keyword>
<dbReference type="EMBL" id="AJIL01006201">
    <property type="protein sequence ID" value="KNE87227.1"/>
    <property type="molecule type" value="Genomic_DNA"/>
</dbReference>
<dbReference type="InterPro" id="IPR027268">
    <property type="entry name" value="Peptidase_M4/M1_CTD_sf"/>
</dbReference>
<keyword evidence="5" id="KW-0378">Hydrolase</keyword>
<dbReference type="InterPro" id="IPR001930">
    <property type="entry name" value="Peptidase_M1"/>
</dbReference>